<dbReference type="EMBL" id="AP023368">
    <property type="protein sequence ID" value="BCJ98008.1"/>
    <property type="molecule type" value="Genomic_DNA"/>
</dbReference>
<dbReference type="KEGG" id="acht:bsdcttw_10490"/>
<dbReference type="RefSeq" id="WP_185258370.1">
    <property type="nucleotide sequence ID" value="NZ_AP023368.1"/>
</dbReference>
<proteinExistence type="predicted"/>
<evidence type="ECO:0000313" key="1">
    <source>
        <dbReference type="EMBL" id="BCJ98008.1"/>
    </source>
</evidence>
<organism evidence="1 2">
    <name type="scientific">Anaerocolumna chitinilytica</name>
    <dbReference type="NCBI Taxonomy" id="1727145"/>
    <lineage>
        <taxon>Bacteria</taxon>
        <taxon>Bacillati</taxon>
        <taxon>Bacillota</taxon>
        <taxon>Clostridia</taxon>
        <taxon>Lachnospirales</taxon>
        <taxon>Lachnospiraceae</taxon>
        <taxon>Anaerocolumna</taxon>
    </lineage>
</organism>
<protein>
    <submittedName>
        <fullName evidence="1">Uncharacterized protein</fullName>
    </submittedName>
</protein>
<gene>
    <name evidence="1" type="ORF">bsdcttw_10490</name>
</gene>
<keyword evidence="2" id="KW-1185">Reference proteome</keyword>
<reference evidence="1 2" key="1">
    <citation type="submission" date="2020-08" db="EMBL/GenBank/DDBJ databases">
        <title>Draft genome sequencing of an Anaerocolumna strain isolated from anoxic soil subjected to BSD treatment.</title>
        <authorList>
            <person name="Uek A."/>
            <person name="Tonouchi A."/>
        </authorList>
    </citation>
    <scope>NUCLEOTIDE SEQUENCE [LARGE SCALE GENOMIC DNA]</scope>
    <source>
        <strain evidence="1 2">CTTW</strain>
    </source>
</reference>
<sequence length="135" mass="15714">MYGNTKVKRTSGKWKRNDIIILLLVGICAFLLMEKDVIFAEGNPLVFIKPMFLLATGKEYTEVSIKGTEEGKEIVYLTQRSEKENLFKHIEEAYKVKFTEQNGNAYTFYGSSGKKVLTGRIYLKYYIVWRLHENK</sequence>
<evidence type="ECO:0000313" key="2">
    <source>
        <dbReference type="Proteomes" id="UP000515703"/>
    </source>
</evidence>
<name>A0A7I8DHM6_9FIRM</name>
<reference evidence="1 2" key="2">
    <citation type="submission" date="2020-08" db="EMBL/GenBank/DDBJ databases">
        <authorList>
            <person name="Ueki A."/>
            <person name="Tonouchi A."/>
        </authorList>
    </citation>
    <scope>NUCLEOTIDE SEQUENCE [LARGE SCALE GENOMIC DNA]</scope>
    <source>
        <strain evidence="1 2">CTTW</strain>
    </source>
</reference>
<dbReference type="Proteomes" id="UP000515703">
    <property type="component" value="Chromosome"/>
</dbReference>
<dbReference type="AlphaFoldDB" id="A0A7I8DHM6"/>
<accession>A0A7I8DHM6</accession>